<keyword evidence="2" id="KW-0677">Repeat</keyword>
<dbReference type="InterPro" id="IPR013519">
    <property type="entry name" value="Int_alpha_beta-p"/>
</dbReference>
<evidence type="ECO:0008006" key="8">
    <source>
        <dbReference type="Google" id="ProtNLM"/>
    </source>
</evidence>
<dbReference type="SUPFAM" id="SSF69318">
    <property type="entry name" value="Integrin alpha N-terminal domain"/>
    <property type="match status" value="1"/>
</dbReference>
<dbReference type="RefSeq" id="WP_153454736.1">
    <property type="nucleotide sequence ID" value="NZ_WEGJ01000019.1"/>
</dbReference>
<dbReference type="PROSITE" id="PS51470">
    <property type="entry name" value="FG_GAP"/>
    <property type="match status" value="2"/>
</dbReference>
<evidence type="ECO:0000313" key="7">
    <source>
        <dbReference type="Proteomes" id="UP000466345"/>
    </source>
</evidence>
<protein>
    <recommendedName>
        <fullName evidence="8">Integrin-like protein</fullName>
    </recommendedName>
</protein>
<feature type="chain" id="PRO_5029442395" description="Integrin-like protein" evidence="5">
    <location>
        <begin position="28"/>
        <end position="485"/>
    </location>
</feature>
<evidence type="ECO:0000256" key="3">
    <source>
        <dbReference type="ARBA" id="ARBA00022801"/>
    </source>
</evidence>
<dbReference type="AlphaFoldDB" id="A0A7K0CL85"/>
<gene>
    <name evidence="6" type="ORF">SRB5_44130</name>
</gene>
<dbReference type="Proteomes" id="UP000466345">
    <property type="component" value="Unassembled WGS sequence"/>
</dbReference>
<evidence type="ECO:0000256" key="5">
    <source>
        <dbReference type="SAM" id="SignalP"/>
    </source>
</evidence>
<dbReference type="EMBL" id="WEGJ01000019">
    <property type="protein sequence ID" value="MQY14250.1"/>
    <property type="molecule type" value="Genomic_DNA"/>
</dbReference>
<dbReference type="PANTHER" id="PTHR23221:SF7">
    <property type="entry name" value="PHOSPHATIDYLINOSITOL-GLYCAN-SPECIFIC PHOSPHOLIPASE D"/>
    <property type="match status" value="1"/>
</dbReference>
<keyword evidence="1 5" id="KW-0732">Signal</keyword>
<evidence type="ECO:0000256" key="1">
    <source>
        <dbReference type="ARBA" id="ARBA00022729"/>
    </source>
</evidence>
<accession>A0A7K0CL85</accession>
<dbReference type="InterPro" id="IPR013517">
    <property type="entry name" value="FG-GAP"/>
</dbReference>
<keyword evidence="4" id="KW-0325">Glycoprotein</keyword>
<dbReference type="Gene3D" id="2.130.10.130">
    <property type="entry name" value="Integrin alpha, N-terminal"/>
    <property type="match status" value="3"/>
</dbReference>
<proteinExistence type="predicted"/>
<dbReference type="GO" id="GO:0004621">
    <property type="term" value="F:glycosylphosphatidylinositol phospholipase D activity"/>
    <property type="evidence" value="ECO:0007669"/>
    <property type="project" value="InterPro"/>
</dbReference>
<comment type="caution">
    <text evidence="6">The sequence shown here is derived from an EMBL/GenBank/DDBJ whole genome shotgun (WGS) entry which is preliminary data.</text>
</comment>
<keyword evidence="3" id="KW-0378">Hydrolase</keyword>
<dbReference type="SMART" id="SM00191">
    <property type="entry name" value="Int_alpha"/>
    <property type="match status" value="5"/>
</dbReference>
<organism evidence="6 7">
    <name type="scientific">Streptomyces smaragdinus</name>
    <dbReference type="NCBI Taxonomy" id="2585196"/>
    <lineage>
        <taxon>Bacteria</taxon>
        <taxon>Bacillati</taxon>
        <taxon>Actinomycetota</taxon>
        <taxon>Actinomycetes</taxon>
        <taxon>Kitasatosporales</taxon>
        <taxon>Streptomycetaceae</taxon>
        <taxon>Streptomyces</taxon>
    </lineage>
</organism>
<dbReference type="InterPro" id="IPR028994">
    <property type="entry name" value="Integrin_alpha_N"/>
</dbReference>
<evidence type="ECO:0000256" key="4">
    <source>
        <dbReference type="ARBA" id="ARBA00023180"/>
    </source>
</evidence>
<dbReference type="InterPro" id="IPR001028">
    <property type="entry name" value="Gprt_PLipase_D"/>
</dbReference>
<evidence type="ECO:0000313" key="6">
    <source>
        <dbReference type="EMBL" id="MQY14250.1"/>
    </source>
</evidence>
<reference evidence="6 7" key="1">
    <citation type="submission" date="2019-10" db="EMBL/GenBank/DDBJ databases">
        <title>Streptomyces smaragdinus sp. nov. and Streptomyces fabii sp. nov., isolated from the gut of fungus growing-termite Macrotermes natalensis.</title>
        <authorList>
            <person name="Schwitalla J."/>
            <person name="Benndorf R."/>
            <person name="Martin K."/>
            <person name="De Beer W."/>
            <person name="Kaster A.-K."/>
            <person name="Vollmers J."/>
            <person name="Poulsen M."/>
            <person name="Beemelmanns C."/>
        </authorList>
    </citation>
    <scope>NUCLEOTIDE SEQUENCE [LARGE SCALE GENOMIC DNA]</scope>
    <source>
        <strain evidence="6 7">RB5</strain>
    </source>
</reference>
<dbReference type="Pfam" id="PF01839">
    <property type="entry name" value="FG-GAP"/>
    <property type="match status" value="6"/>
</dbReference>
<evidence type="ECO:0000256" key="2">
    <source>
        <dbReference type="ARBA" id="ARBA00022737"/>
    </source>
</evidence>
<dbReference type="OrthoDB" id="344301at2"/>
<dbReference type="PANTHER" id="PTHR23221">
    <property type="entry name" value="GLYCOSYLPHOSPHATIDYLINOSITOL PHOSPHOLIPASE D"/>
    <property type="match status" value="1"/>
</dbReference>
<dbReference type="GO" id="GO:0005576">
    <property type="term" value="C:extracellular region"/>
    <property type="evidence" value="ECO:0007669"/>
    <property type="project" value="InterPro"/>
</dbReference>
<keyword evidence="7" id="KW-1185">Reference proteome</keyword>
<name>A0A7K0CL85_9ACTN</name>
<feature type="signal peptide" evidence="5">
    <location>
        <begin position="1"/>
        <end position="27"/>
    </location>
</feature>
<dbReference type="PRINTS" id="PR00718">
    <property type="entry name" value="PHPHLIPASED"/>
</dbReference>
<sequence length="485" mass="48902">MTNGKRTAAAALLTLTAALLTAPPAAAAPEAKPYDFNGDGYQDLTTGVPRGTANGQAQAGYLSVVPGGPNGPDAARRFTVSQSTTGIPGGSEAGDHFGGRFTSADLNADGCADLIVSAPGEDEATGRITILWGARTGGFTRGTLLDGTIPRGGYGAVGIAVAETTGDGVPEIVTADQGPAGAALTVAPGPFAPGEVPAVPFQEDPAGAETVYHAMAAGDFNGDGRTDFAVTISSPYFTATTFWQGSDYGLDHAIDWDYSQAYGTALAAADFDGDGTDDLVYGNATHGSSDSPDWDPYWPMRTGVGGSVRVLYGAQWGPASFRRPQDLSQETPNIPGSGLGAAEQGDGFGKALAVGDMNGDGYADLAIGLPGEDIGTAPDAGAVTVLFGSVFGLTTETVRNVQQESAGIPGSNEKGDAFGKALAARDLNGDTWADLTIGQPGEDTGQGRVIVLPNAAPAGVRWYSPASLALPGPHAGLAFGSLLGD</sequence>